<dbReference type="PANTHER" id="PTHR47738">
    <property type="entry name" value="PTS SYSTEM FRUCTOSE-LIKE EIIA COMPONENT-RELATED"/>
    <property type="match status" value="1"/>
</dbReference>
<evidence type="ECO:0000259" key="1">
    <source>
        <dbReference type="PROSITE" id="PS51094"/>
    </source>
</evidence>
<dbReference type="SUPFAM" id="SSF55804">
    <property type="entry name" value="Phoshotransferase/anion transport protein"/>
    <property type="match status" value="1"/>
</dbReference>
<dbReference type="AlphaFoldDB" id="A0A350HB18"/>
<dbReference type="NCBIfam" id="TIGR01764">
    <property type="entry name" value="excise"/>
    <property type="match status" value="1"/>
</dbReference>
<dbReference type="PROSITE" id="PS51094">
    <property type="entry name" value="PTS_EIIA_TYPE_2"/>
    <property type="match status" value="1"/>
</dbReference>
<dbReference type="GO" id="GO:0030295">
    <property type="term" value="F:protein kinase activator activity"/>
    <property type="evidence" value="ECO:0007669"/>
    <property type="project" value="TreeGrafter"/>
</dbReference>
<evidence type="ECO:0000313" key="2">
    <source>
        <dbReference type="EMBL" id="HAV92734.1"/>
    </source>
</evidence>
<evidence type="ECO:0000313" key="3">
    <source>
        <dbReference type="Proteomes" id="UP000264062"/>
    </source>
</evidence>
<dbReference type="InterPro" id="IPR010093">
    <property type="entry name" value="SinI_DNA-bd"/>
</dbReference>
<feature type="domain" description="PTS EIIA type-2" evidence="1">
    <location>
        <begin position="73"/>
        <end position="217"/>
    </location>
</feature>
<comment type="caution">
    <text evidence="2">The sequence shown here is derived from an EMBL/GenBank/DDBJ whole genome shotgun (WGS) entry which is preliminary data.</text>
</comment>
<proteinExistence type="predicted"/>
<protein>
    <recommendedName>
        <fullName evidence="1">PTS EIIA type-2 domain-containing protein</fullName>
    </recommendedName>
</protein>
<dbReference type="EMBL" id="DMZY01000182">
    <property type="protein sequence ID" value="HAV92734.1"/>
    <property type="molecule type" value="Genomic_DNA"/>
</dbReference>
<reference evidence="2 3" key="1">
    <citation type="journal article" date="2018" name="Nat. Biotechnol.">
        <title>A standardized bacterial taxonomy based on genome phylogeny substantially revises the tree of life.</title>
        <authorList>
            <person name="Parks D.H."/>
            <person name="Chuvochina M."/>
            <person name="Waite D.W."/>
            <person name="Rinke C."/>
            <person name="Skarshewski A."/>
            <person name="Chaumeil P.A."/>
            <person name="Hugenholtz P."/>
        </authorList>
    </citation>
    <scope>NUCLEOTIDE SEQUENCE [LARGE SCALE GENOMIC DNA]</scope>
    <source>
        <strain evidence="2">UBA9956</strain>
    </source>
</reference>
<gene>
    <name evidence="2" type="ORF">DCW38_06095</name>
</gene>
<accession>A0A350HB18</accession>
<dbReference type="PANTHER" id="PTHR47738:SF1">
    <property type="entry name" value="NITROGEN REGULATORY PROTEIN"/>
    <property type="match status" value="1"/>
</dbReference>
<dbReference type="InterPro" id="IPR002178">
    <property type="entry name" value="PTS_EIIA_type-2_dom"/>
</dbReference>
<name>A0A350HB18_UNCW3</name>
<dbReference type="InterPro" id="IPR051541">
    <property type="entry name" value="PTS_SugarTrans_NitroReg"/>
</dbReference>
<dbReference type="Proteomes" id="UP000264062">
    <property type="component" value="Unassembled WGS sequence"/>
</dbReference>
<dbReference type="InterPro" id="IPR041657">
    <property type="entry name" value="HTH_17"/>
</dbReference>
<sequence>MDLKIKDISLLLNVNEKEIMRLIERREIPFYRINRHFRFNKGEISEWILRKGGGITGEFVKLQNISKPAYLTELIKNGGIYYNIEADDIKSALANIVELLPLSENINRETLLSYLLEREEMMPTYIGKGISVPHPKKPIISETDMQMVAICFLKNRFAYGKAGEELHTLFVIISSNQANHLKTLSLISYMLQKNEFAEILEKRSSKEEIIFEIEKQLMREKL</sequence>
<dbReference type="GO" id="GO:0003677">
    <property type="term" value="F:DNA binding"/>
    <property type="evidence" value="ECO:0007669"/>
    <property type="project" value="InterPro"/>
</dbReference>
<dbReference type="Gene3D" id="3.40.930.10">
    <property type="entry name" value="Mannitol-specific EII, Chain A"/>
    <property type="match status" value="1"/>
</dbReference>
<dbReference type="Pfam" id="PF00359">
    <property type="entry name" value="PTS_EIIA_2"/>
    <property type="match status" value="1"/>
</dbReference>
<dbReference type="InterPro" id="IPR016152">
    <property type="entry name" value="PTrfase/Anion_transptr"/>
</dbReference>
<organism evidence="2 3">
    <name type="scientific">candidate division WOR-3 bacterium</name>
    <dbReference type="NCBI Taxonomy" id="2052148"/>
    <lineage>
        <taxon>Bacteria</taxon>
        <taxon>Bacteria division WOR-3</taxon>
    </lineage>
</organism>
<dbReference type="Pfam" id="PF12728">
    <property type="entry name" value="HTH_17"/>
    <property type="match status" value="1"/>
</dbReference>